<dbReference type="GO" id="GO:0042908">
    <property type="term" value="P:xenobiotic transport"/>
    <property type="evidence" value="ECO:0007669"/>
    <property type="project" value="UniProtKB-ARBA"/>
</dbReference>
<evidence type="ECO:0000313" key="12">
    <source>
        <dbReference type="EMBL" id="KAH6889396.1"/>
    </source>
</evidence>
<keyword evidence="6 10" id="KW-1133">Transmembrane helix</keyword>
<dbReference type="CDD" id="cd17323">
    <property type="entry name" value="MFS_Tpo1_MDR_like"/>
    <property type="match status" value="1"/>
</dbReference>
<feature type="transmembrane region" description="Helical" evidence="10">
    <location>
        <begin position="470"/>
        <end position="492"/>
    </location>
</feature>
<dbReference type="PROSITE" id="PS00216">
    <property type="entry name" value="SUGAR_TRANSPORT_1"/>
    <property type="match status" value="1"/>
</dbReference>
<dbReference type="AlphaFoldDB" id="A0A9P8W4J2"/>
<dbReference type="PANTHER" id="PTHR23502:SF7">
    <property type="entry name" value="DRUG_PROTON ANTIPORTER YHK8-RELATED"/>
    <property type="match status" value="1"/>
</dbReference>
<dbReference type="FunFam" id="1.20.1250.20:FF:000082">
    <property type="entry name" value="MFS multidrug transporter, putative"/>
    <property type="match status" value="1"/>
</dbReference>
<keyword evidence="7 10" id="KW-0472">Membrane</keyword>
<dbReference type="SUPFAM" id="SSF103473">
    <property type="entry name" value="MFS general substrate transporter"/>
    <property type="match status" value="1"/>
</dbReference>
<dbReference type="OrthoDB" id="3561359at2759"/>
<organism evidence="12 13">
    <name type="scientific">Thelonectria olida</name>
    <dbReference type="NCBI Taxonomy" id="1576542"/>
    <lineage>
        <taxon>Eukaryota</taxon>
        <taxon>Fungi</taxon>
        <taxon>Dikarya</taxon>
        <taxon>Ascomycota</taxon>
        <taxon>Pezizomycotina</taxon>
        <taxon>Sordariomycetes</taxon>
        <taxon>Hypocreomycetidae</taxon>
        <taxon>Hypocreales</taxon>
        <taxon>Nectriaceae</taxon>
        <taxon>Thelonectria</taxon>
    </lineage>
</organism>
<dbReference type="InterPro" id="IPR005829">
    <property type="entry name" value="Sugar_transporter_CS"/>
</dbReference>
<feature type="region of interest" description="Disordered" evidence="9">
    <location>
        <begin position="1"/>
        <end position="29"/>
    </location>
</feature>
<dbReference type="GO" id="GO:0022857">
    <property type="term" value="F:transmembrane transporter activity"/>
    <property type="evidence" value="ECO:0007669"/>
    <property type="project" value="InterPro"/>
</dbReference>
<evidence type="ECO:0000256" key="10">
    <source>
        <dbReference type="SAM" id="Phobius"/>
    </source>
</evidence>
<comment type="subcellular location">
    <subcellularLocation>
        <location evidence="2">Cell membrane</location>
    </subcellularLocation>
    <subcellularLocation>
        <location evidence="1">Membrane</location>
        <topology evidence="1">Multi-pass membrane protein</topology>
    </subcellularLocation>
</comment>
<dbReference type="InterPro" id="IPR036259">
    <property type="entry name" value="MFS_trans_sf"/>
</dbReference>
<dbReference type="EMBL" id="JAGPYM010000011">
    <property type="protein sequence ID" value="KAH6889396.1"/>
    <property type="molecule type" value="Genomic_DNA"/>
</dbReference>
<evidence type="ECO:0000256" key="8">
    <source>
        <dbReference type="ARBA" id="ARBA00023180"/>
    </source>
</evidence>
<gene>
    <name evidence="12" type="ORF">B0T10DRAFT_487906</name>
</gene>
<evidence type="ECO:0000256" key="2">
    <source>
        <dbReference type="ARBA" id="ARBA00004236"/>
    </source>
</evidence>
<dbReference type="Gene3D" id="1.20.1250.20">
    <property type="entry name" value="MFS general substrate transporter like domains"/>
    <property type="match status" value="1"/>
</dbReference>
<feature type="transmembrane region" description="Helical" evidence="10">
    <location>
        <begin position="408"/>
        <end position="430"/>
    </location>
</feature>
<dbReference type="GO" id="GO:0140115">
    <property type="term" value="P:export across plasma membrane"/>
    <property type="evidence" value="ECO:0007669"/>
    <property type="project" value="UniProtKB-ARBA"/>
</dbReference>
<feature type="transmembrane region" description="Helical" evidence="10">
    <location>
        <begin position="504"/>
        <end position="524"/>
    </location>
</feature>
<feature type="transmembrane region" description="Helical" evidence="10">
    <location>
        <begin position="365"/>
        <end position="387"/>
    </location>
</feature>
<evidence type="ECO:0000256" key="5">
    <source>
        <dbReference type="ARBA" id="ARBA00022692"/>
    </source>
</evidence>
<accession>A0A9P8W4J2</accession>
<keyword evidence="13" id="KW-1185">Reference proteome</keyword>
<comment type="similarity">
    <text evidence="3">Belongs to the major facilitator superfamily.</text>
</comment>
<feature type="transmembrane region" description="Helical" evidence="10">
    <location>
        <begin position="436"/>
        <end position="463"/>
    </location>
</feature>
<keyword evidence="4" id="KW-1003">Cell membrane</keyword>
<feature type="compositionally biased region" description="Polar residues" evidence="9">
    <location>
        <begin position="8"/>
        <end position="22"/>
    </location>
</feature>
<dbReference type="PANTHER" id="PTHR23502">
    <property type="entry name" value="MAJOR FACILITATOR SUPERFAMILY"/>
    <property type="match status" value="1"/>
</dbReference>
<feature type="transmembrane region" description="Helical" evidence="10">
    <location>
        <begin position="130"/>
        <end position="147"/>
    </location>
</feature>
<dbReference type="GO" id="GO:0005886">
    <property type="term" value="C:plasma membrane"/>
    <property type="evidence" value="ECO:0007669"/>
    <property type="project" value="UniProtKB-SubCell"/>
</dbReference>
<feature type="domain" description="Major facilitator superfamily (MFS) profile" evidence="11">
    <location>
        <begin position="93"/>
        <end position="528"/>
    </location>
</feature>
<evidence type="ECO:0000256" key="7">
    <source>
        <dbReference type="ARBA" id="ARBA00023136"/>
    </source>
</evidence>
<evidence type="ECO:0000313" key="13">
    <source>
        <dbReference type="Proteomes" id="UP000777438"/>
    </source>
</evidence>
<feature type="transmembrane region" description="Helical" evidence="10">
    <location>
        <begin position="247"/>
        <end position="267"/>
    </location>
</feature>
<proteinExistence type="inferred from homology"/>
<dbReference type="InterPro" id="IPR020846">
    <property type="entry name" value="MFS_dom"/>
</dbReference>
<sequence length="540" mass="60301">MTIMLGHASNTARLAPANSENEASWPPSLPRVALTPGPYHIYVRDEAAERCTSEPATSHLTPHANLDAFKVTWDGEDDRLSPRNIPARRKWLMVTIVCTATLCVTCASSIYTTTYTQISNELATTRLTEAAGLSTFVLGIALGPLLTGPLSEHYGRRPIYLIAWSFFIIWTIPSAVARNIETLIVARFFNGFSGSTFLSVVGGTVGDIFPQNEIQKPMVFVSLAPFVGPSIGPLLGGFINFSLHWRWTYYFTIIWALIIFLLIVFYVPETFHPVLLRAKAQKMRYRTGDNRYWAAMEKNQSVATPTAKSIALLLLRPFQLLFLEPMCFCLDIYSALLLGILYLFFGTLPEIFRTNHGMNLWQSGLAFLGIIIGMLVAAATTPIWVRIRRCMLQRYEKRTGKMGVSEPEYQLPPAILGGILIPIGLFWFAWTTQSSIHWLVPISGSSLFGCGVILVFNGVFTFLVEAYTPYAASALAANSFARAFIAAAFPLLQIPMYDRLGYHWATSVLAFLTLMLTPFPWLFFKYGRTLRGKSRFASIS</sequence>
<evidence type="ECO:0000256" key="3">
    <source>
        <dbReference type="ARBA" id="ARBA00008335"/>
    </source>
</evidence>
<feature type="transmembrane region" description="Helical" evidence="10">
    <location>
        <begin position="320"/>
        <end position="345"/>
    </location>
</feature>
<keyword evidence="8" id="KW-0325">Glycoprotein</keyword>
<evidence type="ECO:0000259" key="11">
    <source>
        <dbReference type="PROSITE" id="PS50850"/>
    </source>
</evidence>
<protein>
    <submittedName>
        <fullName evidence="12">Major facilitator superfamily domain-containing protein</fullName>
    </submittedName>
</protein>
<feature type="transmembrane region" description="Helical" evidence="10">
    <location>
        <begin position="159"/>
        <end position="177"/>
    </location>
</feature>
<keyword evidence="5 10" id="KW-0812">Transmembrane</keyword>
<feature type="transmembrane region" description="Helical" evidence="10">
    <location>
        <begin position="183"/>
        <end position="206"/>
    </location>
</feature>
<name>A0A9P8W4J2_9HYPO</name>
<reference evidence="12 13" key="1">
    <citation type="journal article" date="2021" name="Nat. Commun.">
        <title>Genetic determinants of endophytism in the Arabidopsis root mycobiome.</title>
        <authorList>
            <person name="Mesny F."/>
            <person name="Miyauchi S."/>
            <person name="Thiergart T."/>
            <person name="Pickel B."/>
            <person name="Atanasova L."/>
            <person name="Karlsson M."/>
            <person name="Huettel B."/>
            <person name="Barry K.W."/>
            <person name="Haridas S."/>
            <person name="Chen C."/>
            <person name="Bauer D."/>
            <person name="Andreopoulos W."/>
            <person name="Pangilinan J."/>
            <person name="LaButti K."/>
            <person name="Riley R."/>
            <person name="Lipzen A."/>
            <person name="Clum A."/>
            <person name="Drula E."/>
            <person name="Henrissat B."/>
            <person name="Kohler A."/>
            <person name="Grigoriev I.V."/>
            <person name="Martin F.M."/>
            <person name="Hacquard S."/>
        </authorList>
    </citation>
    <scope>NUCLEOTIDE SEQUENCE [LARGE SCALE GENOMIC DNA]</scope>
    <source>
        <strain evidence="12 13">MPI-CAGE-CH-0241</strain>
    </source>
</reference>
<dbReference type="InterPro" id="IPR011701">
    <property type="entry name" value="MFS"/>
</dbReference>
<dbReference type="PROSITE" id="PS50850">
    <property type="entry name" value="MFS"/>
    <property type="match status" value="1"/>
</dbReference>
<evidence type="ECO:0000256" key="1">
    <source>
        <dbReference type="ARBA" id="ARBA00004141"/>
    </source>
</evidence>
<comment type="caution">
    <text evidence="12">The sequence shown here is derived from an EMBL/GenBank/DDBJ whole genome shotgun (WGS) entry which is preliminary data.</text>
</comment>
<evidence type="ECO:0000256" key="9">
    <source>
        <dbReference type="SAM" id="MobiDB-lite"/>
    </source>
</evidence>
<feature type="transmembrane region" description="Helical" evidence="10">
    <location>
        <begin position="91"/>
        <end position="110"/>
    </location>
</feature>
<evidence type="ECO:0000256" key="6">
    <source>
        <dbReference type="ARBA" id="ARBA00022989"/>
    </source>
</evidence>
<feature type="transmembrane region" description="Helical" evidence="10">
    <location>
        <begin position="218"/>
        <end position="241"/>
    </location>
</feature>
<dbReference type="Proteomes" id="UP000777438">
    <property type="component" value="Unassembled WGS sequence"/>
</dbReference>
<dbReference type="Pfam" id="PF07690">
    <property type="entry name" value="MFS_1"/>
    <property type="match status" value="1"/>
</dbReference>
<evidence type="ECO:0000256" key="4">
    <source>
        <dbReference type="ARBA" id="ARBA00022475"/>
    </source>
</evidence>